<protein>
    <submittedName>
        <fullName evidence="3">Glycosyltransferase family 4 protein</fullName>
    </submittedName>
</protein>
<organism evidence="3 4">
    <name type="scientific">Methanogenium organophilum</name>
    <dbReference type="NCBI Taxonomy" id="2199"/>
    <lineage>
        <taxon>Archaea</taxon>
        <taxon>Methanobacteriati</taxon>
        <taxon>Methanobacteriota</taxon>
        <taxon>Stenosarchaea group</taxon>
        <taxon>Methanomicrobia</taxon>
        <taxon>Methanomicrobiales</taxon>
        <taxon>Methanomicrobiaceae</taxon>
        <taxon>Methanogenium</taxon>
    </lineage>
</organism>
<feature type="domain" description="Glycosyl transferase family 1" evidence="1">
    <location>
        <begin position="196"/>
        <end position="354"/>
    </location>
</feature>
<dbReference type="AlphaFoldDB" id="A0A9X9S445"/>
<dbReference type="SUPFAM" id="SSF53756">
    <property type="entry name" value="UDP-Glycosyltransferase/glycogen phosphorylase"/>
    <property type="match status" value="1"/>
</dbReference>
<dbReference type="GeneID" id="76835912"/>
<dbReference type="CDD" id="cd03801">
    <property type="entry name" value="GT4_PimA-like"/>
    <property type="match status" value="1"/>
</dbReference>
<evidence type="ECO:0000259" key="1">
    <source>
        <dbReference type="Pfam" id="PF00534"/>
    </source>
</evidence>
<dbReference type="Gene3D" id="3.40.50.2000">
    <property type="entry name" value="Glycogen Phosphorylase B"/>
    <property type="match status" value="2"/>
</dbReference>
<dbReference type="InterPro" id="IPR050194">
    <property type="entry name" value="Glycosyltransferase_grp1"/>
</dbReference>
<evidence type="ECO:0000313" key="3">
    <source>
        <dbReference type="EMBL" id="WAI01191.1"/>
    </source>
</evidence>
<keyword evidence="4" id="KW-1185">Reference proteome</keyword>
<dbReference type="Proteomes" id="UP001163096">
    <property type="component" value="Chromosome"/>
</dbReference>
<accession>A0A9X9S445</accession>
<dbReference type="Pfam" id="PF00534">
    <property type="entry name" value="Glycos_transf_1"/>
    <property type="match status" value="1"/>
</dbReference>
<name>A0A9X9S445_METOG</name>
<evidence type="ECO:0000259" key="2">
    <source>
        <dbReference type="Pfam" id="PF13439"/>
    </source>
</evidence>
<dbReference type="InterPro" id="IPR028098">
    <property type="entry name" value="Glyco_trans_4-like_N"/>
</dbReference>
<dbReference type="InterPro" id="IPR001296">
    <property type="entry name" value="Glyco_trans_1"/>
</dbReference>
<dbReference type="Pfam" id="PF13439">
    <property type="entry name" value="Glyco_transf_4"/>
    <property type="match status" value="1"/>
</dbReference>
<dbReference type="PANTHER" id="PTHR45947:SF3">
    <property type="entry name" value="SULFOQUINOVOSYL TRANSFERASE SQD2"/>
    <property type="match status" value="1"/>
</dbReference>
<evidence type="ECO:0000313" key="4">
    <source>
        <dbReference type="Proteomes" id="UP001163096"/>
    </source>
</evidence>
<proteinExistence type="predicted"/>
<sequence>MYSDELPGDFDLKILRVISDLYPDVVGGLGLHAHEMSKLQAKSGHQVTIFTSRINGNPINENVDGYQIFRFKNTFKLLGNSVSISLVRQLLKERNNYDIIHAHSQHFFSTNVCALIRKFGSPPLVITNHGLVSQTAPSWIQKIHTSTIGKWTFKAADGIICYTESEKGKLVELGIAPDKIFVIHNGIDTNKFIPAEKTETTGQILWIGRFTPGKGVDYLIEGFNLLLNKHPEVRLIMIGRGPKKKESLQKIQELGLSDKVIIKDFVENSELTKVYQNSDVFVLPSLSEGIPRTILESMSSGIPVVCTDLPQLVDIVNGCGLLIPPMDSQAVSDAISKILSDVSLAHELGQNGRKNLMSNFSWEDTVEQTLFFYGNLIK</sequence>
<dbReference type="RefSeq" id="WP_268186410.1">
    <property type="nucleotide sequence ID" value="NZ_CP113361.1"/>
</dbReference>
<dbReference type="KEGG" id="mou:OU421_12380"/>
<dbReference type="EMBL" id="CP113361">
    <property type="protein sequence ID" value="WAI01191.1"/>
    <property type="molecule type" value="Genomic_DNA"/>
</dbReference>
<feature type="domain" description="Glycosyltransferase subfamily 4-like N-terminal" evidence="2">
    <location>
        <begin position="26"/>
        <end position="190"/>
    </location>
</feature>
<gene>
    <name evidence="3" type="ORF">OU421_12380</name>
</gene>
<dbReference type="GO" id="GO:0016757">
    <property type="term" value="F:glycosyltransferase activity"/>
    <property type="evidence" value="ECO:0007669"/>
    <property type="project" value="InterPro"/>
</dbReference>
<reference evidence="3" key="1">
    <citation type="submission" date="2022-11" db="EMBL/GenBank/DDBJ databases">
        <title>Complete genome sequence of Methanogenium organophilum DSM 3596.</title>
        <authorList>
            <person name="Chen S.-C."/>
            <person name="Lai S.-J."/>
            <person name="You Y.-T."/>
        </authorList>
    </citation>
    <scope>NUCLEOTIDE SEQUENCE</scope>
    <source>
        <strain evidence="3">DSM 3596</strain>
    </source>
</reference>
<dbReference type="PANTHER" id="PTHR45947">
    <property type="entry name" value="SULFOQUINOVOSYL TRANSFERASE SQD2"/>
    <property type="match status" value="1"/>
</dbReference>